<feature type="binding site" evidence="4">
    <location>
        <begin position="150"/>
        <end position="158"/>
    </location>
    <ligand>
        <name>ATP</name>
        <dbReference type="ChEBI" id="CHEBI:30616"/>
    </ligand>
</feature>
<evidence type="ECO:0000256" key="5">
    <source>
        <dbReference type="RuleBase" id="RU361279"/>
    </source>
</evidence>
<dbReference type="AlphaFoldDB" id="A0A3E0H8R8"/>
<feature type="binding site" evidence="4">
    <location>
        <position position="60"/>
    </location>
    <ligand>
        <name>substrate</name>
    </ligand>
</feature>
<gene>
    <name evidence="6" type="ORF">DFR26_0210</name>
</gene>
<dbReference type="GO" id="GO:0009396">
    <property type="term" value="P:folic acid-containing compound biosynthetic process"/>
    <property type="evidence" value="ECO:0007669"/>
    <property type="project" value="TreeGrafter"/>
</dbReference>
<comment type="caution">
    <text evidence="6">The sequence shown here is derived from an EMBL/GenBank/DDBJ whole genome shotgun (WGS) entry which is preliminary data.</text>
</comment>
<comment type="cofactor">
    <cofactor evidence="5">
        <name>Mg(2+)</name>
        <dbReference type="ChEBI" id="CHEBI:18420"/>
    </cofactor>
</comment>
<dbReference type="RefSeq" id="WP_116207093.1">
    <property type="nucleotide sequence ID" value="NZ_QUNR01000001.1"/>
</dbReference>
<dbReference type="NCBIfam" id="TIGR02727">
    <property type="entry name" value="MTHFS_bact"/>
    <property type="match status" value="1"/>
</dbReference>
<dbReference type="GO" id="GO:0030272">
    <property type="term" value="F:5-formyltetrahydrofolate cyclo-ligase activity"/>
    <property type="evidence" value="ECO:0007669"/>
    <property type="project" value="UniProtKB-EC"/>
</dbReference>
<comment type="catalytic activity">
    <reaction evidence="5">
        <text>(6S)-5-formyl-5,6,7,8-tetrahydrofolate + ATP = (6R)-5,10-methenyltetrahydrofolate + ADP + phosphate</text>
        <dbReference type="Rhea" id="RHEA:10488"/>
        <dbReference type="ChEBI" id="CHEBI:30616"/>
        <dbReference type="ChEBI" id="CHEBI:43474"/>
        <dbReference type="ChEBI" id="CHEBI:57455"/>
        <dbReference type="ChEBI" id="CHEBI:57457"/>
        <dbReference type="ChEBI" id="CHEBI:456216"/>
        <dbReference type="EC" id="6.3.3.2"/>
    </reaction>
</comment>
<dbReference type="GO" id="GO:0035999">
    <property type="term" value="P:tetrahydrofolate interconversion"/>
    <property type="evidence" value="ECO:0007669"/>
    <property type="project" value="TreeGrafter"/>
</dbReference>
<feature type="binding site" evidence="4">
    <location>
        <begin position="9"/>
        <end position="13"/>
    </location>
    <ligand>
        <name>ATP</name>
        <dbReference type="ChEBI" id="CHEBI:30616"/>
    </ligand>
</feature>
<keyword evidence="7" id="KW-1185">Reference proteome</keyword>
<dbReference type="PIRSF" id="PIRSF006806">
    <property type="entry name" value="FTHF_cligase"/>
    <property type="match status" value="1"/>
</dbReference>
<name>A0A3E0H8R8_9GAMM</name>
<keyword evidence="5" id="KW-0460">Magnesium</keyword>
<dbReference type="GO" id="GO:0005524">
    <property type="term" value="F:ATP binding"/>
    <property type="evidence" value="ECO:0007669"/>
    <property type="project" value="UniProtKB-KW"/>
</dbReference>
<dbReference type="GO" id="GO:0046872">
    <property type="term" value="F:metal ion binding"/>
    <property type="evidence" value="ECO:0007669"/>
    <property type="project" value="UniProtKB-KW"/>
</dbReference>
<dbReference type="EMBL" id="QUNR01000001">
    <property type="protein sequence ID" value="REH40013.1"/>
    <property type="molecule type" value="Genomic_DNA"/>
</dbReference>
<dbReference type="Gene3D" id="3.40.50.10420">
    <property type="entry name" value="NagB/RpiA/CoA transferase-like"/>
    <property type="match status" value="1"/>
</dbReference>
<evidence type="ECO:0000313" key="7">
    <source>
        <dbReference type="Proteomes" id="UP000256774"/>
    </source>
</evidence>
<reference evidence="6 7" key="1">
    <citation type="submission" date="2018-08" db="EMBL/GenBank/DDBJ databases">
        <title>Genomic Encyclopedia of Type Strains, Phase IV (KMG-IV): sequencing the most valuable type-strain genomes for metagenomic binning, comparative biology and taxonomic classification.</title>
        <authorList>
            <person name="Goeker M."/>
        </authorList>
    </citation>
    <scope>NUCLEOTIDE SEQUENCE [LARGE SCALE GENOMIC DNA]</scope>
    <source>
        <strain evidence="6 7">DSM 26022</strain>
    </source>
</reference>
<comment type="similarity">
    <text evidence="1 5">Belongs to the 5-formyltetrahydrofolate cyclo-ligase family.</text>
</comment>
<dbReference type="Proteomes" id="UP000256774">
    <property type="component" value="Unassembled WGS sequence"/>
</dbReference>
<dbReference type="InterPro" id="IPR024185">
    <property type="entry name" value="FTHF_cligase-like_sf"/>
</dbReference>
<sequence length="208" mass="24404">MDFSFKHTKHALRQHLRAQRRQYSAAHQQRAAQRLAYYLQRLVGQHRWQHVALYWPSDGEIDPSLFARYLQRRGVRLYLPVVLQRHGLRFVEAPAQAFSVRHRQQLRQQRWPGKRNRYGLREPIGRGAIAAHQLDALLMPLVGFDRQGQRLGMGGGFYDRVVARLHRRVRRPQLIGLAHATQEHTQLVSEPWDQAVDVVVTDAGHRRR</sequence>
<dbReference type="EC" id="6.3.3.2" evidence="5"/>
<dbReference type="SUPFAM" id="SSF100950">
    <property type="entry name" value="NagB/RpiA/CoA transferase-like"/>
    <property type="match status" value="1"/>
</dbReference>
<proteinExistence type="inferred from homology"/>
<dbReference type="Pfam" id="PF01812">
    <property type="entry name" value="5-FTHF_cyc-lig"/>
    <property type="match status" value="1"/>
</dbReference>
<evidence type="ECO:0000313" key="6">
    <source>
        <dbReference type="EMBL" id="REH40013.1"/>
    </source>
</evidence>
<dbReference type="InterPro" id="IPR037171">
    <property type="entry name" value="NagB/RpiA_transferase-like"/>
</dbReference>
<keyword evidence="6" id="KW-0436">Ligase</keyword>
<dbReference type="OrthoDB" id="9801938at2"/>
<organism evidence="6 7">
    <name type="scientific">Paraperlucidibaca baekdonensis</name>
    <dbReference type="NCBI Taxonomy" id="748120"/>
    <lineage>
        <taxon>Bacteria</taxon>
        <taxon>Pseudomonadati</taxon>
        <taxon>Pseudomonadota</taxon>
        <taxon>Gammaproteobacteria</taxon>
        <taxon>Moraxellales</taxon>
        <taxon>Moraxellaceae</taxon>
        <taxon>Paraperlucidibaca</taxon>
    </lineage>
</organism>
<dbReference type="InterPro" id="IPR002698">
    <property type="entry name" value="FTHF_cligase"/>
</dbReference>
<dbReference type="PANTHER" id="PTHR23407:SF1">
    <property type="entry name" value="5-FORMYLTETRAHYDROFOLATE CYCLO-LIGASE"/>
    <property type="match status" value="1"/>
</dbReference>
<accession>A0A3E0H8R8</accession>
<evidence type="ECO:0000256" key="3">
    <source>
        <dbReference type="ARBA" id="ARBA00022840"/>
    </source>
</evidence>
<keyword evidence="5" id="KW-0479">Metal-binding</keyword>
<dbReference type="PANTHER" id="PTHR23407">
    <property type="entry name" value="ATPASE INHIBITOR/5-FORMYLTETRAHYDROFOLATE CYCLO-LIGASE"/>
    <property type="match status" value="1"/>
</dbReference>
<evidence type="ECO:0000256" key="4">
    <source>
        <dbReference type="PIRSR" id="PIRSR006806-1"/>
    </source>
</evidence>
<evidence type="ECO:0000256" key="2">
    <source>
        <dbReference type="ARBA" id="ARBA00022741"/>
    </source>
</evidence>
<protein>
    <recommendedName>
        <fullName evidence="5">5-formyltetrahydrofolate cyclo-ligase</fullName>
        <ecNumber evidence="5">6.3.3.2</ecNumber>
    </recommendedName>
</protein>
<keyword evidence="3 4" id="KW-0067">ATP-binding</keyword>
<evidence type="ECO:0000256" key="1">
    <source>
        <dbReference type="ARBA" id="ARBA00010638"/>
    </source>
</evidence>
<keyword evidence="2 4" id="KW-0547">Nucleotide-binding</keyword>